<evidence type="ECO:0000256" key="1">
    <source>
        <dbReference type="SAM" id="MobiDB-lite"/>
    </source>
</evidence>
<organism evidence="3">
    <name type="scientific">Streptomyces ambofaciens (strain ATCC 23877 / 3486 / DSM 40053 / JCM 4204 / NBRC 12836 / NRRL B-2516)</name>
    <dbReference type="NCBI Taxonomy" id="278992"/>
    <lineage>
        <taxon>Bacteria</taxon>
        <taxon>Bacillati</taxon>
        <taxon>Actinomycetota</taxon>
        <taxon>Actinomycetes</taxon>
        <taxon>Kitasatosporales</taxon>
        <taxon>Streptomycetaceae</taxon>
        <taxon>Streptomyces</taxon>
    </lineage>
</organism>
<dbReference type="EMBL" id="AM238663">
    <property type="protein sequence ID" value="CAJ89547.1"/>
    <property type="molecule type" value="Genomic_DNA"/>
</dbReference>
<feature type="compositionally biased region" description="Basic residues" evidence="1">
    <location>
        <begin position="263"/>
        <end position="274"/>
    </location>
</feature>
<reference evidence="3" key="1">
    <citation type="journal article" date="2006" name="Mol. Biol. Evol.">
        <title>Evolution of the terminal regions of the Streptomyces linear chromosome.</title>
        <authorList>
            <person name="Choulet F."/>
            <person name="Aigle B."/>
            <person name="Gallois A."/>
            <person name="Mangenot S."/>
            <person name="Gerbaud C."/>
            <person name="Truong C."/>
            <person name="Francou F.X."/>
            <person name="Fourrier C."/>
            <person name="Guerineau M."/>
            <person name="Decaris B."/>
            <person name="Barbe V."/>
            <person name="Pernodet J.L."/>
            <person name="Leblond P."/>
        </authorList>
    </citation>
    <scope>NUCLEOTIDE SEQUENCE</scope>
    <source>
        <strain evidence="3">ATCC 23877</strain>
    </source>
</reference>
<keyword evidence="2" id="KW-0812">Transmembrane</keyword>
<accession>A3KIL3</accession>
<sequence length="292" mass="30111">MTRRAASPSAADGDNSSRVSRSVSASSSRSHSLASRSCSSRDVARTASRWSGSRAARKRPTESVGMAVLLGWGWAPVPAQDGQPVPRPPLDTASGHPFGRSTPDADTCLPATEDGPDEGVQQNDRMASPSRTRLCADGASPRTRAVAAVAALSVVGAGLGLRAVADGGVAKYGGDALYTLLLFALVVLVAPGITPLKGAAVALALSWGVEFLQLSDVPAELSLRSTAARLVLGSTFNAPDLFWYAVGAAAGWSLGHLLRRGAGARRPGSRRRLRGTGVSGRPRPPTADGSRR</sequence>
<gene>
    <name evidence="3" type="ORF">SAML0561</name>
</gene>
<evidence type="ECO:0000313" key="3">
    <source>
        <dbReference type="EMBL" id="CAJ89547.1"/>
    </source>
</evidence>
<name>A3KIL3_STRA7</name>
<evidence type="ECO:0000256" key="2">
    <source>
        <dbReference type="SAM" id="Phobius"/>
    </source>
</evidence>
<dbReference type="AlphaFoldDB" id="A3KIL3"/>
<dbReference type="InterPro" id="IPR021257">
    <property type="entry name" value="DUF2809"/>
</dbReference>
<keyword evidence="2" id="KW-1133">Transmembrane helix</keyword>
<feature type="region of interest" description="Disordered" evidence="1">
    <location>
        <begin position="1"/>
        <end position="61"/>
    </location>
</feature>
<feature type="region of interest" description="Disordered" evidence="1">
    <location>
        <begin position="263"/>
        <end position="292"/>
    </location>
</feature>
<feature type="region of interest" description="Disordered" evidence="1">
    <location>
        <begin position="79"/>
        <end position="129"/>
    </location>
</feature>
<feature type="compositionally biased region" description="Polar residues" evidence="1">
    <location>
        <begin position="120"/>
        <end position="129"/>
    </location>
</feature>
<feature type="compositionally biased region" description="Low complexity" evidence="1">
    <location>
        <begin position="16"/>
        <end position="41"/>
    </location>
</feature>
<proteinExistence type="predicted"/>
<feature type="transmembrane region" description="Helical" evidence="2">
    <location>
        <begin position="177"/>
        <end position="205"/>
    </location>
</feature>
<protein>
    <submittedName>
        <fullName evidence="3">Putative integral membrane protein</fullName>
    </submittedName>
</protein>
<keyword evidence="2" id="KW-0472">Membrane</keyword>
<feature type="transmembrane region" description="Helical" evidence="2">
    <location>
        <begin position="241"/>
        <end position="262"/>
    </location>
</feature>
<dbReference type="Pfam" id="PF10990">
    <property type="entry name" value="DUF2809"/>
    <property type="match status" value="1"/>
</dbReference>